<dbReference type="EMBL" id="ML994738">
    <property type="protein sequence ID" value="KAF2175248.1"/>
    <property type="molecule type" value="Genomic_DNA"/>
</dbReference>
<dbReference type="GO" id="GO:0003677">
    <property type="term" value="F:DNA binding"/>
    <property type="evidence" value="ECO:0007669"/>
    <property type="project" value="InterPro"/>
</dbReference>
<evidence type="ECO:0000313" key="2">
    <source>
        <dbReference type="EMBL" id="KAF2175248.1"/>
    </source>
</evidence>
<sequence>MDASPGPPDKTSLPVPTTGAAELRMALDVELFAQGARALADARETRPRNTNRTYDPKQREWQEFCAEKGFEDGKLVYENKVIWAVGTLQDGYSEAKMMEAVRFCWQSQKKQSTESYLRTAVDFLLAHNILLRSESRLEAEFLDFFTIPLPDEGPTPCYLIIIIMDNSKMNPLGQLEYRAIIRY</sequence>
<dbReference type="AlphaFoldDB" id="A0A6A6D9S4"/>
<feature type="domain" description="Ndc10" evidence="1">
    <location>
        <begin position="110"/>
        <end position="182"/>
    </location>
</feature>
<protein>
    <recommendedName>
        <fullName evidence="1">Ndc10 domain-containing protein</fullName>
    </recommendedName>
</protein>
<organism evidence="2 3">
    <name type="scientific">Zopfia rhizophila CBS 207.26</name>
    <dbReference type="NCBI Taxonomy" id="1314779"/>
    <lineage>
        <taxon>Eukaryota</taxon>
        <taxon>Fungi</taxon>
        <taxon>Dikarya</taxon>
        <taxon>Ascomycota</taxon>
        <taxon>Pezizomycotina</taxon>
        <taxon>Dothideomycetes</taxon>
        <taxon>Dothideomycetes incertae sedis</taxon>
        <taxon>Zopfiaceae</taxon>
        <taxon>Zopfia</taxon>
    </lineage>
</organism>
<gene>
    <name evidence="2" type="ORF">K469DRAFT_611327</name>
</gene>
<evidence type="ECO:0000313" key="3">
    <source>
        <dbReference type="Proteomes" id="UP000800200"/>
    </source>
</evidence>
<accession>A0A6A6D9S4</accession>
<dbReference type="Proteomes" id="UP000800200">
    <property type="component" value="Unassembled WGS sequence"/>
</dbReference>
<dbReference type="Pfam" id="PF16787">
    <property type="entry name" value="NDC10_II"/>
    <property type="match status" value="1"/>
</dbReference>
<dbReference type="Gene3D" id="1.10.443.20">
    <property type="entry name" value="Centromere DNA-binding protein complex CBF3 subunit, domain 2"/>
    <property type="match status" value="1"/>
</dbReference>
<keyword evidence="3" id="KW-1185">Reference proteome</keyword>
<dbReference type="InterPro" id="IPR038279">
    <property type="entry name" value="Ndc10_dom2_sf"/>
</dbReference>
<name>A0A6A6D9S4_9PEZI</name>
<dbReference type="OrthoDB" id="5148997at2759"/>
<proteinExistence type="predicted"/>
<dbReference type="InterPro" id="IPR031872">
    <property type="entry name" value="NDC10_II"/>
</dbReference>
<reference evidence="2" key="1">
    <citation type="journal article" date="2020" name="Stud. Mycol.">
        <title>101 Dothideomycetes genomes: a test case for predicting lifestyles and emergence of pathogens.</title>
        <authorList>
            <person name="Haridas S."/>
            <person name="Albert R."/>
            <person name="Binder M."/>
            <person name="Bloem J."/>
            <person name="Labutti K."/>
            <person name="Salamov A."/>
            <person name="Andreopoulos B."/>
            <person name="Baker S."/>
            <person name="Barry K."/>
            <person name="Bills G."/>
            <person name="Bluhm B."/>
            <person name="Cannon C."/>
            <person name="Castanera R."/>
            <person name="Culley D."/>
            <person name="Daum C."/>
            <person name="Ezra D."/>
            <person name="Gonzalez J."/>
            <person name="Henrissat B."/>
            <person name="Kuo A."/>
            <person name="Liang C."/>
            <person name="Lipzen A."/>
            <person name="Lutzoni F."/>
            <person name="Magnuson J."/>
            <person name="Mondo S."/>
            <person name="Nolan M."/>
            <person name="Ohm R."/>
            <person name="Pangilinan J."/>
            <person name="Park H.-J."/>
            <person name="Ramirez L."/>
            <person name="Alfaro M."/>
            <person name="Sun H."/>
            <person name="Tritt A."/>
            <person name="Yoshinaga Y."/>
            <person name="Zwiers L.-H."/>
            <person name="Turgeon B."/>
            <person name="Goodwin S."/>
            <person name="Spatafora J."/>
            <person name="Crous P."/>
            <person name="Grigoriev I."/>
        </authorList>
    </citation>
    <scope>NUCLEOTIDE SEQUENCE</scope>
    <source>
        <strain evidence="2">CBS 207.26</strain>
    </source>
</reference>
<evidence type="ECO:0000259" key="1">
    <source>
        <dbReference type="Pfam" id="PF16787"/>
    </source>
</evidence>